<dbReference type="PANTHER" id="PTHR30590:SF2">
    <property type="entry name" value="INNER MEMBRANE PROTEIN"/>
    <property type="match status" value="1"/>
</dbReference>
<proteinExistence type="predicted"/>
<evidence type="ECO:0000256" key="2">
    <source>
        <dbReference type="SAM" id="Phobius"/>
    </source>
</evidence>
<feature type="transmembrane region" description="Helical" evidence="2">
    <location>
        <begin position="141"/>
        <end position="158"/>
    </location>
</feature>
<name>A0A7G1KMJ8_9NOCA</name>
<feature type="region of interest" description="Disordered" evidence="1">
    <location>
        <begin position="1"/>
        <end position="25"/>
    </location>
</feature>
<keyword evidence="2" id="KW-0472">Membrane</keyword>
<feature type="transmembrane region" description="Helical" evidence="2">
    <location>
        <begin position="329"/>
        <end position="350"/>
    </location>
</feature>
<feature type="transmembrane region" description="Helical" evidence="2">
    <location>
        <begin position="290"/>
        <end position="308"/>
    </location>
</feature>
<gene>
    <name evidence="4" type="ORF">NWFMUON74_32150</name>
</gene>
<organism evidence="4 5">
    <name type="scientific">Nocardia wallacei</name>
    <dbReference type="NCBI Taxonomy" id="480035"/>
    <lineage>
        <taxon>Bacteria</taxon>
        <taxon>Bacillati</taxon>
        <taxon>Actinomycetota</taxon>
        <taxon>Actinomycetes</taxon>
        <taxon>Mycobacteriales</taxon>
        <taxon>Nocardiaceae</taxon>
        <taxon>Nocardia</taxon>
    </lineage>
</organism>
<evidence type="ECO:0000313" key="4">
    <source>
        <dbReference type="EMBL" id="BCK55443.1"/>
    </source>
</evidence>
<evidence type="ECO:0000259" key="3">
    <source>
        <dbReference type="Pfam" id="PF04235"/>
    </source>
</evidence>
<feature type="transmembrane region" description="Helical" evidence="2">
    <location>
        <begin position="82"/>
        <end position="101"/>
    </location>
</feature>
<feature type="transmembrane region" description="Helical" evidence="2">
    <location>
        <begin position="362"/>
        <end position="380"/>
    </location>
</feature>
<accession>A0A7G1KMJ8</accession>
<dbReference type="Proteomes" id="UP000516173">
    <property type="component" value="Chromosome"/>
</dbReference>
<feature type="domain" description="DUF418" evidence="3">
    <location>
        <begin position="243"/>
        <end position="394"/>
    </location>
</feature>
<evidence type="ECO:0000313" key="5">
    <source>
        <dbReference type="Proteomes" id="UP000516173"/>
    </source>
</evidence>
<feature type="transmembrane region" description="Helical" evidence="2">
    <location>
        <begin position="165"/>
        <end position="186"/>
    </location>
</feature>
<feature type="transmembrane region" description="Helical" evidence="2">
    <location>
        <begin position="220"/>
        <end position="239"/>
    </location>
</feature>
<dbReference type="KEGG" id="nwl:NWFMUON74_32150"/>
<protein>
    <recommendedName>
        <fullName evidence="3">DUF418 domain-containing protein</fullName>
    </recommendedName>
</protein>
<reference evidence="4 5" key="1">
    <citation type="submission" date="2020-08" db="EMBL/GenBank/DDBJ databases">
        <title>Genome Sequencing of Nocardia wallacei strain FMUON74 and assembly.</title>
        <authorList>
            <person name="Toyokawa M."/>
            <person name="Uesaka K."/>
        </authorList>
    </citation>
    <scope>NUCLEOTIDE SEQUENCE [LARGE SCALE GENOMIC DNA]</scope>
    <source>
        <strain evidence="4 5">FMUON74</strain>
    </source>
</reference>
<feature type="compositionally biased region" description="Low complexity" evidence="1">
    <location>
        <begin position="16"/>
        <end position="25"/>
    </location>
</feature>
<dbReference type="InterPro" id="IPR052529">
    <property type="entry name" value="Bact_Transport_Assoc"/>
</dbReference>
<feature type="transmembrane region" description="Helical" evidence="2">
    <location>
        <begin position="260"/>
        <end position="278"/>
    </location>
</feature>
<dbReference type="AlphaFoldDB" id="A0A7G1KMJ8"/>
<dbReference type="EMBL" id="AP023396">
    <property type="protein sequence ID" value="BCK55443.1"/>
    <property type="molecule type" value="Genomic_DNA"/>
</dbReference>
<dbReference type="Pfam" id="PF04235">
    <property type="entry name" value="DUF418"/>
    <property type="match status" value="1"/>
</dbReference>
<keyword evidence="2" id="KW-1133">Transmembrane helix</keyword>
<keyword evidence="2" id="KW-0812">Transmembrane</keyword>
<dbReference type="PANTHER" id="PTHR30590">
    <property type="entry name" value="INNER MEMBRANE PROTEIN"/>
    <property type="match status" value="1"/>
</dbReference>
<keyword evidence="5" id="KW-1185">Reference proteome</keyword>
<sequence>MVGMTESLARRDTPGPDLAAPPATPRPARLPALDVLRGIAILGTLGTNIWILTDPAGLIGYVQDLGGPTGGWGWTERVLQQLAQGKFLGLLTIMFGIGLAIQQRSAVRGGRPWPGGYPWRAALLFLDGLLNFLFVAEFDVLMGYAVTGAVVAYLLATSERAQRRWLVVAATVHVAMLTAIAAAMALPAQQDSGEARPLDPNPYADGSFWELASFRVENAGMFRLEAVFVFPMSVALFLLGTRLFRAGLFEPAGRRLRRRLMVLGFGVAAPLDLGLGLWDGDLVLFTRYGTAPLVSLGILALVAQFYVGRDAAGFTGRRFSEVGRMALSCYILQNLVASALCYGWGLGMAARVSPGDRVPFTMAVYLTVCVVMVVFAHLWLRLFERGPVEWLWHNSYRAITRRRAA</sequence>
<dbReference type="InterPro" id="IPR007349">
    <property type="entry name" value="DUF418"/>
</dbReference>
<evidence type="ECO:0000256" key="1">
    <source>
        <dbReference type="SAM" id="MobiDB-lite"/>
    </source>
</evidence>